<dbReference type="PANTHER" id="PTHR21243">
    <property type="entry name" value="PROTEIN SCAI"/>
    <property type="match status" value="1"/>
</dbReference>
<gene>
    <name evidence="1" type="ORF">AKO1_009507</name>
</gene>
<comment type="caution">
    <text evidence="1">The sequence shown here is derived from an EMBL/GenBank/DDBJ whole genome shotgun (WGS) entry which is preliminary data.</text>
</comment>
<sequence length="520" mass="59382">MKYDLTFGSYGNFNWSTGSNKIRSLNLIDREALEKSRGLQRWEIGDIAAKIVFSNKLQSSYGYSLRTSDTRYLNESFVFYEAIRSRSYFKDTSSSAVLFNKKLRYFARFLVVLLFQNKREFAEVVIKELRELVNAYTNSFNLPDANEWQLVLIELDTFLKADVIVSVGPSPDLINYRTSLPDSNSLNLDATKNSPRSSFITIAESILVSNRRRHVKFSELSLDMFRIMQSLERTSDRTAGSRFKNAHKTMLHRPTFSEILFALSSCLQETDFQQCLLLYITVDDMFVRKARGNGAPVSPSTPTASDISLPLSLLTDQRSDINSWSWDDIVPFTRKPFFLIIETESSSTFIPRKNKFGQPLVCLSSSSISLPLNLQNQSRTGSLFTFFLTAPMLALAFMCGASTLDHDAYSKAVDTTNVALNELAVCLMSDSKIDVSYRTFLENVILRAYITRFILFHAVINRYFKNYTQKPYPTCFPEMHFLENPDSQPMVIVRELLENVLTMLNLTGRLASHHDNVNNT</sequence>
<dbReference type="EMBL" id="JAOPGA020001688">
    <property type="protein sequence ID" value="KAL0490446.1"/>
    <property type="molecule type" value="Genomic_DNA"/>
</dbReference>
<dbReference type="Pfam" id="PF12070">
    <property type="entry name" value="SCAI"/>
    <property type="match status" value="1"/>
</dbReference>
<dbReference type="GO" id="GO:0003714">
    <property type="term" value="F:transcription corepressor activity"/>
    <property type="evidence" value="ECO:0007669"/>
    <property type="project" value="InterPro"/>
</dbReference>
<dbReference type="InterPro" id="IPR022709">
    <property type="entry name" value="SCAI"/>
</dbReference>
<reference evidence="1 2" key="1">
    <citation type="submission" date="2024-03" db="EMBL/GenBank/DDBJ databases">
        <title>The Acrasis kona genome and developmental transcriptomes reveal deep origins of eukaryotic multicellular pathways.</title>
        <authorList>
            <person name="Sheikh S."/>
            <person name="Fu C.-J."/>
            <person name="Brown M.W."/>
            <person name="Baldauf S.L."/>
        </authorList>
    </citation>
    <scope>NUCLEOTIDE SEQUENCE [LARGE SCALE GENOMIC DNA]</scope>
    <source>
        <strain evidence="1 2">ATCC MYA-3509</strain>
    </source>
</reference>
<proteinExistence type="predicted"/>
<name>A0AAW2ZP34_9EUKA</name>
<dbReference type="Proteomes" id="UP001431209">
    <property type="component" value="Unassembled WGS sequence"/>
</dbReference>
<keyword evidence="2" id="KW-1185">Reference proteome</keyword>
<dbReference type="GO" id="GO:0006351">
    <property type="term" value="P:DNA-templated transcription"/>
    <property type="evidence" value="ECO:0007669"/>
    <property type="project" value="InterPro"/>
</dbReference>
<evidence type="ECO:0008006" key="3">
    <source>
        <dbReference type="Google" id="ProtNLM"/>
    </source>
</evidence>
<dbReference type="AlphaFoldDB" id="A0AAW2ZP34"/>
<organism evidence="1 2">
    <name type="scientific">Acrasis kona</name>
    <dbReference type="NCBI Taxonomy" id="1008807"/>
    <lineage>
        <taxon>Eukaryota</taxon>
        <taxon>Discoba</taxon>
        <taxon>Heterolobosea</taxon>
        <taxon>Tetramitia</taxon>
        <taxon>Eutetramitia</taxon>
        <taxon>Acrasidae</taxon>
        <taxon>Acrasis</taxon>
    </lineage>
</organism>
<evidence type="ECO:0000313" key="2">
    <source>
        <dbReference type="Proteomes" id="UP001431209"/>
    </source>
</evidence>
<accession>A0AAW2ZP34</accession>
<evidence type="ECO:0000313" key="1">
    <source>
        <dbReference type="EMBL" id="KAL0490446.1"/>
    </source>
</evidence>
<protein>
    <recommendedName>
        <fullName evidence="3">RGS domain-containing protein</fullName>
    </recommendedName>
</protein>